<dbReference type="EMBL" id="JACYFU010000001">
    <property type="protein sequence ID" value="MBD8064283.1"/>
    <property type="molecule type" value="Genomic_DNA"/>
</dbReference>
<dbReference type="GO" id="GO:0007155">
    <property type="term" value="P:cell adhesion"/>
    <property type="evidence" value="ECO:0007669"/>
    <property type="project" value="InterPro"/>
</dbReference>
<evidence type="ECO:0000256" key="3">
    <source>
        <dbReference type="SAM" id="SignalP"/>
    </source>
</evidence>
<keyword evidence="5" id="KW-1185">Reference proteome</keyword>
<organism evidence="4 5">
    <name type="scientific">Devosia oryzisoli</name>
    <dbReference type="NCBI Taxonomy" id="2774138"/>
    <lineage>
        <taxon>Bacteria</taxon>
        <taxon>Pseudomonadati</taxon>
        <taxon>Pseudomonadota</taxon>
        <taxon>Alphaproteobacteria</taxon>
        <taxon>Hyphomicrobiales</taxon>
        <taxon>Devosiaceae</taxon>
        <taxon>Devosia</taxon>
    </lineage>
</organism>
<feature type="chain" id="PRO_5036735043" evidence="3">
    <location>
        <begin position="26"/>
        <end position="135"/>
    </location>
</feature>
<dbReference type="AlphaFoldDB" id="A0A927FT62"/>
<protein>
    <submittedName>
        <fullName evidence="4">Curlin</fullName>
    </submittedName>
</protein>
<gene>
    <name evidence="4" type="ORF">IC608_02175</name>
</gene>
<reference evidence="4" key="1">
    <citation type="submission" date="2020-09" db="EMBL/GenBank/DDBJ databases">
        <title>Genome seq and assembly of Devosia sp.</title>
        <authorList>
            <person name="Chhetri G."/>
        </authorList>
    </citation>
    <scope>NUCLEOTIDE SEQUENCE</scope>
    <source>
        <strain evidence="4">PTR5</strain>
    </source>
</reference>
<comment type="similarity">
    <text evidence="1">Belongs to the CsgA/CsgB family.</text>
</comment>
<comment type="caution">
    <text evidence="4">The sequence shown here is derived from an EMBL/GenBank/DDBJ whole genome shotgun (WGS) entry which is preliminary data.</text>
</comment>
<evidence type="ECO:0000313" key="5">
    <source>
        <dbReference type="Proteomes" id="UP000654108"/>
    </source>
</evidence>
<accession>A0A927FT62</accession>
<dbReference type="Proteomes" id="UP000654108">
    <property type="component" value="Unassembled WGS sequence"/>
</dbReference>
<evidence type="ECO:0000256" key="1">
    <source>
        <dbReference type="ARBA" id="ARBA00009766"/>
    </source>
</evidence>
<proteinExistence type="inferred from homology"/>
<sequence>MRLAKSIATFVTVAAIGLSAVPAQAGGQISFGFAPSNPQQAEALNLGLQVFSLVQGLSNEGATVSQNGSGNAAGIDQGGRNNRGLIYQEGNGHSGTIRQRGNGNSCGLFQFGSATNAECIQRGSNRSAITTVFGF</sequence>
<keyword evidence="2 3" id="KW-0732">Signal</keyword>
<evidence type="ECO:0000256" key="2">
    <source>
        <dbReference type="ARBA" id="ARBA00022729"/>
    </source>
</evidence>
<dbReference type="RefSeq" id="WP_191772387.1">
    <property type="nucleotide sequence ID" value="NZ_JACYFU010000001.1"/>
</dbReference>
<dbReference type="Pfam" id="PF07012">
    <property type="entry name" value="Curlin_rpt"/>
    <property type="match status" value="1"/>
</dbReference>
<dbReference type="GO" id="GO:0009289">
    <property type="term" value="C:pilus"/>
    <property type="evidence" value="ECO:0007669"/>
    <property type="project" value="InterPro"/>
</dbReference>
<feature type="signal peptide" evidence="3">
    <location>
        <begin position="1"/>
        <end position="25"/>
    </location>
</feature>
<name>A0A927FT62_9HYPH</name>
<evidence type="ECO:0000313" key="4">
    <source>
        <dbReference type="EMBL" id="MBD8064283.1"/>
    </source>
</evidence>
<dbReference type="InterPro" id="IPR009742">
    <property type="entry name" value="Curlin_rpt"/>
</dbReference>